<dbReference type="Gene3D" id="3.40.50.11950">
    <property type="match status" value="1"/>
</dbReference>
<comment type="function">
    <text evidence="12">Bifunctional inositol kinase that acts in concert with the IP6K kinases to synthesize the diphosphate group-containing inositol pyrophosphates diphosphoinositol pentakisphosphate, PP-InsP5, and bis-diphosphoinositol tetrakisphosphate, (PP)2-InsP4. PP-InsP5 and (PP)2-InsP4, also respectively called InsP7 and InsP8, may regulate a variety of cellular processes, including apoptosis, vesicle trafficking, cytoskeletal dynamics, and exocytosis. Phosphorylates inositol hexakisphosphate (InsP6).</text>
</comment>
<accession>A0ABD3NAZ1</accession>
<dbReference type="GO" id="GO:0033857">
    <property type="term" value="F:5-diphosphoinositol pentakisphosphate 1-kinase activity"/>
    <property type="evidence" value="ECO:0007669"/>
    <property type="project" value="UniProtKB-ARBA"/>
</dbReference>
<feature type="transmembrane region" description="Helical" evidence="14">
    <location>
        <begin position="1533"/>
        <end position="1550"/>
    </location>
</feature>
<dbReference type="SUPFAM" id="SSF53254">
    <property type="entry name" value="Phosphoglycerate mutase-like"/>
    <property type="match status" value="1"/>
</dbReference>
<dbReference type="Gene3D" id="3.30.470.20">
    <property type="entry name" value="ATP-grasp fold, B domain"/>
    <property type="match status" value="1"/>
</dbReference>
<feature type="domain" description="VIP1 N-terminal" evidence="15">
    <location>
        <begin position="365"/>
        <end position="453"/>
    </location>
</feature>
<keyword evidence="14" id="KW-0812">Transmembrane</keyword>
<evidence type="ECO:0000256" key="12">
    <source>
        <dbReference type="RuleBase" id="RU365032"/>
    </source>
</evidence>
<evidence type="ECO:0000256" key="5">
    <source>
        <dbReference type="ARBA" id="ARBA00022679"/>
    </source>
</evidence>
<keyword evidence="3 12" id="KW-0963">Cytoplasm</keyword>
<dbReference type="Proteomes" id="UP001530400">
    <property type="component" value="Unassembled WGS sequence"/>
</dbReference>
<evidence type="ECO:0000256" key="13">
    <source>
        <dbReference type="SAM" id="MobiDB-lite"/>
    </source>
</evidence>
<gene>
    <name evidence="16" type="ORF">ACHAWO_011800</name>
</gene>
<feature type="compositionally biased region" description="Low complexity" evidence="13">
    <location>
        <begin position="24"/>
        <end position="40"/>
    </location>
</feature>
<dbReference type="InterPro" id="IPR040557">
    <property type="entry name" value="VIP1_N"/>
</dbReference>
<evidence type="ECO:0000256" key="3">
    <source>
        <dbReference type="ARBA" id="ARBA00022490"/>
    </source>
</evidence>
<feature type="compositionally biased region" description="Pro residues" evidence="13">
    <location>
        <begin position="296"/>
        <end position="307"/>
    </location>
</feature>
<keyword evidence="9" id="KW-0007">Acetylation</keyword>
<evidence type="ECO:0000313" key="16">
    <source>
        <dbReference type="EMBL" id="KAL3773132.1"/>
    </source>
</evidence>
<dbReference type="EMBL" id="JALLPJ020001246">
    <property type="protein sequence ID" value="KAL3773132.1"/>
    <property type="molecule type" value="Genomic_DNA"/>
</dbReference>
<dbReference type="FunFam" id="3.30.470.20:FF:000019">
    <property type="entry name" value="Inositol hexakisphosphate and diphosphoinositol-pentakisphosphate kinase"/>
    <property type="match status" value="1"/>
</dbReference>
<evidence type="ECO:0000256" key="9">
    <source>
        <dbReference type="ARBA" id="ARBA00022990"/>
    </source>
</evidence>
<comment type="caution">
    <text evidence="16">The sequence shown here is derived from an EMBL/GenBank/DDBJ whole genome shotgun (WGS) entry which is preliminary data.</text>
</comment>
<dbReference type="GO" id="GO:0006796">
    <property type="term" value="P:phosphate-containing compound metabolic process"/>
    <property type="evidence" value="ECO:0007669"/>
    <property type="project" value="UniProtKB-ARBA"/>
</dbReference>
<dbReference type="InterPro" id="IPR037446">
    <property type="entry name" value="His_Pase_VIP1"/>
</dbReference>
<feature type="compositionally biased region" description="Low complexity" evidence="13">
    <location>
        <begin position="308"/>
        <end position="317"/>
    </location>
</feature>
<evidence type="ECO:0000256" key="1">
    <source>
        <dbReference type="ARBA" id="ARBA00004514"/>
    </source>
</evidence>
<keyword evidence="14" id="KW-0472">Membrane</keyword>
<evidence type="ECO:0000259" key="15">
    <source>
        <dbReference type="Pfam" id="PF18086"/>
    </source>
</evidence>
<comment type="subcellular location">
    <subcellularLocation>
        <location evidence="1 12">Cytoplasm</location>
        <location evidence="1 12">Cytosol</location>
    </subcellularLocation>
</comment>
<feature type="compositionally biased region" description="Basic and acidic residues" evidence="13">
    <location>
        <begin position="1513"/>
        <end position="1522"/>
    </location>
</feature>
<dbReference type="PROSITE" id="PS00616">
    <property type="entry name" value="HIS_ACID_PHOSPHAT_1"/>
    <property type="match status" value="1"/>
</dbReference>
<keyword evidence="17" id="KW-1185">Reference proteome</keyword>
<dbReference type="Pfam" id="PF00328">
    <property type="entry name" value="His_Phos_2"/>
    <property type="match status" value="1"/>
</dbReference>
<name>A0ABD3NAZ1_9STRA</name>
<evidence type="ECO:0000256" key="11">
    <source>
        <dbReference type="ARBA" id="ARBA00034629"/>
    </source>
</evidence>
<feature type="compositionally biased region" description="Polar residues" evidence="13">
    <location>
        <begin position="318"/>
        <end position="334"/>
    </location>
</feature>
<evidence type="ECO:0000256" key="2">
    <source>
        <dbReference type="ARBA" id="ARBA00005609"/>
    </source>
</evidence>
<dbReference type="Gene3D" id="3.40.50.1240">
    <property type="entry name" value="Phosphoglycerate mutase-like"/>
    <property type="match status" value="1"/>
</dbReference>
<dbReference type="EC" id="2.7.4.24" evidence="12"/>
<feature type="region of interest" description="Disordered" evidence="13">
    <location>
        <begin position="1"/>
        <end position="67"/>
    </location>
</feature>
<evidence type="ECO:0000256" key="4">
    <source>
        <dbReference type="ARBA" id="ARBA00022553"/>
    </source>
</evidence>
<sequence>MTSYPPRRSIFPHRYRSADSQSMGEQSVDGSVQQSVSSVGTDRASNHGINRAPLGTSPTPPSTLPVPTTVLAINSSDADDASGIVNGSDNQDQLVETKGQVKLTAEALAMANKQDEARLGIYGIGEVSSNLSRSSSESAIKISTHKTGIPSQVKVIPSPIDEHSEHVGGNETPSHFQPWEAGSVASSLGDPLHVPVATETTKQDAFIGDTHHSAASGTLGMGERGLSELAMAVQLATETPPKANLSSSKEVVTGETNLPPLPANYNIASTPVPSPSKIVGDPSVSVDATIASTLPPTAPQRPSPNSPMPASAMRSSSVNTSLSPSIHRNNGSKKATFQQPMVLTRTSSNASSSTTATNASTAKRIRLGVCAMDKKARSKPMAEILSRLDPTTFEPVFFGDAMILKEPVENWPECDVLIAFYSNGYPLEKAEKYVSLRRPYLLNDLKMQRVLMDRRRVYDLLEEAGIDVPRHVFVSRDGYVSTGTGDGKKRAEGCSDDIEFEEHDDYIEVNGVDIHKPFVEKPVDADDHNIAIYYPSSAGGGCKKLFRKVGDRSSEFYPEINEVRRDGSYIYEEFIETQGTDVKMYTVGPDYGHAEARKSPAVDGVVERNPDGKEVRFPVILTLREKEIARRIVLVFKQQVCGFDILRIQEGDSLVSYVCDVNGWSFVKKSRKYYDDCAQILTEHMLAIMKPKSKISFSALAPLLATMEDDSYSVDDRSKRSKNNRHRRDRSIVERVKDMLMGDNATANIAEGNEHEKGDEGDRLLDMQSVKGDSVNGETADFSGQPVRELPNQLVTEAASIIPSGASSLADLDDESRASSGVIKRPSTHQEELRCVIAIVRHGDRTPKQKLKGDINGAHFLKYFHDHAKNVKKDLKVKAKKEMSEFLETVREVIKDLESEGSKTNRDKLYRARHMRDILLRWKFSGLNRKMQMKPKKWIEEDGEDGPVTKCSELQLIVKWGGDLTKLGEKQAINLGNRLRKELYPMSGGGGILRLHSTFRHDLKIKTSDEGRVMKTAASFAKGMLELEGDIPPILVSLVHKEKTSGHMLDPSGNKEVKKDLEICKKKINANMQKDVDYDTMTKEERESLVGPLQLTSLHRALRKEVGNPRKTLLAIHSTIGKLVEQLDDMLGELVSGDEEVIEGGAGLKSKEEHDEALSGIKLYKGETLLELTERWKLLQNKLYDEEKDLFDLSRVPDVHDNVRFDMLHNPHLGLTSTLSTLYDLAKSMADCVVPQEYGITLEEKRDIGCKMCGTLLEKINFDLAIARTDNQVDMRYLINMDYSSDLPINSMGRRVRSRLYFTSESHLHSLLNVLRIHSFKEGCVKSPLSIQGQKILSDASELCYLTQVVMRLFEDTQKPIEDPKRFRVEIWFSPGATATPLHMETMYRENDSSRFDTEKLQKISIEGLSCTQVEAYFAEAIKDGKPALDDNTEDLLKVKDEKEKSKDKDKGKKEKDKATSIEEPTDKKDAATPNGEKNDAEATISTTHSKENGHTSVKEEKSVLDEVSSESVCEKRSKTGDIESTNTTRSSVVYLGVALGATAIALLLSRGRGKR</sequence>
<dbReference type="GO" id="GO:0000828">
    <property type="term" value="F:inositol hexakisphosphate kinase activity"/>
    <property type="evidence" value="ECO:0007669"/>
    <property type="project" value="UniProtKB-ARBA"/>
</dbReference>
<comment type="similarity">
    <text evidence="2 12">Belongs to the histidine acid phosphatase family. VIP1 subfamily.</text>
</comment>
<dbReference type="GO" id="GO:0044281">
    <property type="term" value="P:small molecule metabolic process"/>
    <property type="evidence" value="ECO:0007669"/>
    <property type="project" value="UniProtKB-ARBA"/>
</dbReference>
<evidence type="ECO:0000256" key="6">
    <source>
        <dbReference type="ARBA" id="ARBA00022741"/>
    </source>
</evidence>
<keyword evidence="5 12" id="KW-0808">Transferase</keyword>
<dbReference type="InterPro" id="IPR029033">
    <property type="entry name" value="His_PPase_superfam"/>
</dbReference>
<keyword evidence="8 12" id="KW-0067">ATP-binding</keyword>
<reference evidence="16 17" key="1">
    <citation type="submission" date="2024-10" db="EMBL/GenBank/DDBJ databases">
        <title>Updated reference genomes for cyclostephanoid diatoms.</title>
        <authorList>
            <person name="Roberts W.R."/>
            <person name="Alverson A.J."/>
        </authorList>
    </citation>
    <scope>NUCLEOTIDE SEQUENCE [LARGE SCALE GENOMIC DNA]</scope>
    <source>
        <strain evidence="16 17">AJA010-31</strain>
    </source>
</reference>
<comment type="catalytic activity">
    <reaction evidence="11">
        <text>1D-myo-inositol hexakisphosphate + ATP = 1-diphospho-1D-myo-inositol 2,3,4,5,6-pentakisphosphate + ADP</text>
        <dbReference type="Rhea" id="RHEA:37459"/>
        <dbReference type="ChEBI" id="CHEBI:30616"/>
        <dbReference type="ChEBI" id="CHEBI:58130"/>
        <dbReference type="ChEBI" id="CHEBI:74946"/>
        <dbReference type="ChEBI" id="CHEBI:456216"/>
        <dbReference type="EC" id="2.7.4.24"/>
    </reaction>
    <physiologicalReaction direction="left-to-right" evidence="11">
        <dbReference type="Rhea" id="RHEA:37460"/>
    </physiologicalReaction>
</comment>
<dbReference type="PANTHER" id="PTHR12750:SF9">
    <property type="entry name" value="INOSITOL HEXAKISPHOSPHATE AND DIPHOSPHOINOSITOL-PENTAKISPHOSPHATE KINASE"/>
    <property type="match status" value="1"/>
</dbReference>
<feature type="compositionally biased region" description="Basic and acidic residues" evidence="13">
    <location>
        <begin position="1440"/>
        <end position="1481"/>
    </location>
</feature>
<comment type="catalytic activity">
    <reaction evidence="10">
        <text>5-diphospho-1D-myo-inositol 1,2,3,4,6-pentakisphosphate + ATP + H(+) = 1,5-bis(diphospho)-1D-myo-inositol 2,3,4,6-tetrakisphosphate + ADP</text>
        <dbReference type="Rhea" id="RHEA:10276"/>
        <dbReference type="ChEBI" id="CHEBI:15378"/>
        <dbReference type="ChEBI" id="CHEBI:30616"/>
        <dbReference type="ChEBI" id="CHEBI:58628"/>
        <dbReference type="ChEBI" id="CHEBI:77983"/>
        <dbReference type="ChEBI" id="CHEBI:456216"/>
        <dbReference type="EC" id="2.7.4.24"/>
    </reaction>
    <physiologicalReaction direction="left-to-right" evidence="10">
        <dbReference type="Rhea" id="RHEA:10277"/>
    </physiologicalReaction>
</comment>
<keyword evidence="6 12" id="KW-0547">Nucleotide-binding</keyword>
<protein>
    <recommendedName>
        <fullName evidence="12">Inositol hexakisphosphate and diphosphoinositol-pentakisphosphate kinase</fullName>
        <ecNumber evidence="12">2.7.4.24</ecNumber>
    </recommendedName>
</protein>
<proteinExistence type="inferred from homology"/>
<dbReference type="GO" id="GO:0005524">
    <property type="term" value="F:ATP binding"/>
    <property type="evidence" value="ECO:0007669"/>
    <property type="project" value="UniProtKB-KW"/>
</dbReference>
<feature type="region of interest" description="Disordered" evidence="13">
    <location>
        <begin position="163"/>
        <end position="184"/>
    </location>
</feature>
<dbReference type="InterPro" id="IPR000560">
    <property type="entry name" value="His_Pase_clade-2"/>
</dbReference>
<evidence type="ECO:0000313" key="17">
    <source>
        <dbReference type="Proteomes" id="UP001530400"/>
    </source>
</evidence>
<evidence type="ECO:0000256" key="7">
    <source>
        <dbReference type="ARBA" id="ARBA00022777"/>
    </source>
</evidence>
<dbReference type="InterPro" id="IPR033379">
    <property type="entry name" value="Acid_Pase_AS"/>
</dbReference>
<feature type="region of interest" description="Disordered" evidence="13">
    <location>
        <begin position="293"/>
        <end position="334"/>
    </location>
</feature>
<keyword evidence="14" id="KW-1133">Transmembrane helix</keyword>
<evidence type="ECO:0000256" key="8">
    <source>
        <dbReference type="ARBA" id="ARBA00022840"/>
    </source>
</evidence>
<dbReference type="FunFam" id="3.40.50.11950:FF:000002">
    <property type="entry name" value="Inositol hexakisphosphate and diphosphoinositol-pentakisphosphate kinase"/>
    <property type="match status" value="1"/>
</dbReference>
<feature type="region of interest" description="Disordered" evidence="13">
    <location>
        <begin position="1440"/>
        <end position="1530"/>
    </location>
</feature>
<dbReference type="PANTHER" id="PTHR12750">
    <property type="entry name" value="DIPHOSPHOINOSITOL PENTAKISPHOSPHATE KINASE"/>
    <property type="match status" value="1"/>
</dbReference>
<organism evidence="16 17">
    <name type="scientific">Cyclotella atomus</name>
    <dbReference type="NCBI Taxonomy" id="382360"/>
    <lineage>
        <taxon>Eukaryota</taxon>
        <taxon>Sar</taxon>
        <taxon>Stramenopiles</taxon>
        <taxon>Ochrophyta</taxon>
        <taxon>Bacillariophyta</taxon>
        <taxon>Coscinodiscophyceae</taxon>
        <taxon>Thalassiosirophycidae</taxon>
        <taxon>Stephanodiscales</taxon>
        <taxon>Stephanodiscaceae</taxon>
        <taxon>Cyclotella</taxon>
    </lineage>
</organism>
<keyword evidence="7 12" id="KW-0418">Kinase</keyword>
<evidence type="ECO:0000256" key="14">
    <source>
        <dbReference type="SAM" id="Phobius"/>
    </source>
</evidence>
<feature type="compositionally biased region" description="Basic and acidic residues" evidence="13">
    <location>
        <begin position="1489"/>
        <end position="1505"/>
    </location>
</feature>
<dbReference type="Pfam" id="PF18086">
    <property type="entry name" value="PPIP5K2_N"/>
    <property type="match status" value="1"/>
</dbReference>
<keyword evidence="4" id="KW-0597">Phosphoprotein</keyword>
<dbReference type="CDD" id="cd07061">
    <property type="entry name" value="HP_HAP_like"/>
    <property type="match status" value="1"/>
</dbReference>
<evidence type="ECO:0000256" key="10">
    <source>
        <dbReference type="ARBA" id="ARBA00033696"/>
    </source>
</evidence>
<dbReference type="GO" id="GO:0005829">
    <property type="term" value="C:cytosol"/>
    <property type="evidence" value="ECO:0007669"/>
    <property type="project" value="UniProtKB-SubCell"/>
</dbReference>